<dbReference type="PIRSF" id="PIRSF007542">
    <property type="entry name" value="UCP007542"/>
    <property type="match status" value="1"/>
</dbReference>
<sequence>MKPSPFVRLWHSLSVPGLVLGTLFFAMALTPSLIPRTFATQGVLSGSGFAVGYGIGAFLSWLRRYMELPELRGRAASVCTVLVIAGCIAVALVFLGRTADWQNSIRELMELPPLTTGHPFLVSAIAIVTFLFLLMLARLFQLIFRFVSARVERVVPRRVSNVISMAFAALLVWSLGNNVLLRGVLNGLDRSFEQLDAFIEPTIPPPSSPLRTGSAESLLRWDALGRTGRNYIGSGPRAADISALAGGDAQDPIRVYVGLRAAETPRERAQIALAEMKRVGAFDRSVLVVITPTGAGSVDSSAIDSLEYLLHGDVASIAMQYSYLHSPLSLLIQPEYGLDSARALFAAVYEHWRTLPRDSRPLLYLQGLSLGAMNSERSAALFEMIGDPINGALWSGPPFESQVWRRITDDRNAGSASWLPVFRDGSFVRFMNQKGAAPGTGRDWGPIRIVYLQYASDPITFFDYHDLYRRPAWMDAPRGPDVSPELRWYPVITMLQLALDMALTPTTPVGFGHLYAPAHYLDAWIALIGDRGWSPDGIDRLKKHLAVATPSHR</sequence>
<name>A0ABX0UXP2_9HYPH</name>
<evidence type="ECO:0000259" key="2">
    <source>
        <dbReference type="Pfam" id="PF10081"/>
    </source>
</evidence>
<feature type="transmembrane region" description="Helical" evidence="1">
    <location>
        <begin position="116"/>
        <end position="137"/>
    </location>
</feature>
<feature type="domain" description="Alpha/beta-hydrolase catalytic" evidence="2">
    <location>
        <begin position="253"/>
        <end position="541"/>
    </location>
</feature>
<protein>
    <submittedName>
        <fullName evidence="4">Membrane protein</fullName>
    </submittedName>
</protein>
<reference evidence="4 5" key="1">
    <citation type="submission" date="2020-03" db="EMBL/GenBank/DDBJ databases">
        <title>Genomic Encyclopedia of Type Strains, Phase IV (KMG-IV): sequencing the most valuable type-strain genomes for metagenomic binning, comparative biology and taxonomic classification.</title>
        <authorList>
            <person name="Goeker M."/>
        </authorList>
    </citation>
    <scope>NUCLEOTIDE SEQUENCE [LARGE SCALE GENOMIC DNA]</scope>
    <source>
        <strain evidence="4 5">DSM 103870</strain>
    </source>
</reference>
<dbReference type="EMBL" id="JAASQI010000002">
    <property type="protein sequence ID" value="NIJ57507.1"/>
    <property type="molecule type" value="Genomic_DNA"/>
</dbReference>
<dbReference type="Proteomes" id="UP001429580">
    <property type="component" value="Unassembled WGS sequence"/>
</dbReference>
<dbReference type="InterPro" id="IPR012037">
    <property type="entry name" value="Alpha/beta-hydrolase_fam"/>
</dbReference>
<keyword evidence="5" id="KW-1185">Reference proteome</keyword>
<feature type="transmembrane region" description="Helical" evidence="1">
    <location>
        <begin position="42"/>
        <end position="62"/>
    </location>
</feature>
<accession>A0ABX0UXP2</accession>
<keyword evidence="1" id="KW-0472">Membrane</keyword>
<dbReference type="InterPro" id="IPR027788">
    <property type="entry name" value="Alpha/beta-hydrolase_N_dom"/>
</dbReference>
<dbReference type="InterPro" id="IPR027787">
    <property type="entry name" value="Alpha/beta-hydrolase_catalytic"/>
</dbReference>
<dbReference type="Pfam" id="PF15420">
    <property type="entry name" value="Abhydrolase_9_N"/>
    <property type="match status" value="1"/>
</dbReference>
<comment type="caution">
    <text evidence="4">The sequence shown here is derived from an EMBL/GenBank/DDBJ whole genome shotgun (WGS) entry which is preliminary data.</text>
</comment>
<organism evidence="4 5">
    <name type="scientific">Pseudochelatococcus lubricantis</name>
    <dbReference type="NCBI Taxonomy" id="1538102"/>
    <lineage>
        <taxon>Bacteria</taxon>
        <taxon>Pseudomonadati</taxon>
        <taxon>Pseudomonadota</taxon>
        <taxon>Alphaproteobacteria</taxon>
        <taxon>Hyphomicrobiales</taxon>
        <taxon>Chelatococcaceae</taxon>
        <taxon>Pseudochelatococcus</taxon>
    </lineage>
</organism>
<keyword evidence="1" id="KW-1133">Transmembrane helix</keyword>
<dbReference type="RefSeq" id="WP_166950084.1">
    <property type="nucleotide sequence ID" value="NZ_JAASQI010000002.1"/>
</dbReference>
<evidence type="ECO:0000259" key="3">
    <source>
        <dbReference type="Pfam" id="PF15420"/>
    </source>
</evidence>
<evidence type="ECO:0000313" key="4">
    <source>
        <dbReference type="EMBL" id="NIJ57507.1"/>
    </source>
</evidence>
<feature type="transmembrane region" description="Helical" evidence="1">
    <location>
        <begin position="158"/>
        <end position="176"/>
    </location>
</feature>
<dbReference type="Pfam" id="PF10081">
    <property type="entry name" value="Abhydrolase_9"/>
    <property type="match status" value="1"/>
</dbReference>
<evidence type="ECO:0000313" key="5">
    <source>
        <dbReference type="Proteomes" id="UP001429580"/>
    </source>
</evidence>
<gene>
    <name evidence="4" type="ORF">FHS82_001333</name>
</gene>
<feature type="domain" description="Alpha/beta-hydrolase N-terminal" evidence="3">
    <location>
        <begin position="29"/>
        <end position="236"/>
    </location>
</feature>
<feature type="transmembrane region" description="Helical" evidence="1">
    <location>
        <begin position="74"/>
        <end position="96"/>
    </location>
</feature>
<proteinExistence type="predicted"/>
<feature type="transmembrane region" description="Helical" evidence="1">
    <location>
        <begin position="12"/>
        <end position="30"/>
    </location>
</feature>
<keyword evidence="1" id="KW-0812">Transmembrane</keyword>
<evidence type="ECO:0000256" key="1">
    <source>
        <dbReference type="SAM" id="Phobius"/>
    </source>
</evidence>